<dbReference type="AlphaFoldDB" id="A0A0G0G728"/>
<dbReference type="InterPro" id="IPR029044">
    <property type="entry name" value="Nucleotide-diphossugar_trans"/>
</dbReference>
<keyword evidence="3 5" id="KW-0808">Transferase</keyword>
<keyword evidence="2" id="KW-0328">Glycosyltransferase</keyword>
<dbReference type="GO" id="GO:0016757">
    <property type="term" value="F:glycosyltransferase activity"/>
    <property type="evidence" value="ECO:0007669"/>
    <property type="project" value="UniProtKB-KW"/>
</dbReference>
<evidence type="ECO:0000256" key="1">
    <source>
        <dbReference type="ARBA" id="ARBA00006739"/>
    </source>
</evidence>
<comment type="similarity">
    <text evidence="1">Belongs to the glycosyltransferase 2 family.</text>
</comment>
<dbReference type="InterPro" id="IPR001173">
    <property type="entry name" value="Glyco_trans_2-like"/>
</dbReference>
<organism evidence="5 6">
    <name type="scientific">Candidatus Roizmanbacteria bacterium GW2011_GWC2_37_13</name>
    <dbReference type="NCBI Taxonomy" id="1618486"/>
    <lineage>
        <taxon>Bacteria</taxon>
        <taxon>Candidatus Roizmaniibacteriota</taxon>
    </lineage>
</organism>
<accession>A0A0G0G728</accession>
<evidence type="ECO:0000256" key="3">
    <source>
        <dbReference type="ARBA" id="ARBA00022679"/>
    </source>
</evidence>
<reference evidence="5 6" key="1">
    <citation type="journal article" date="2015" name="Nature">
        <title>rRNA introns, odd ribosomes, and small enigmatic genomes across a large radiation of phyla.</title>
        <authorList>
            <person name="Brown C.T."/>
            <person name="Hug L.A."/>
            <person name="Thomas B.C."/>
            <person name="Sharon I."/>
            <person name="Castelle C.J."/>
            <person name="Singh A."/>
            <person name="Wilkins M.J."/>
            <person name="Williams K.H."/>
            <person name="Banfield J.F."/>
        </authorList>
    </citation>
    <scope>NUCLEOTIDE SEQUENCE [LARGE SCALE GENOMIC DNA]</scope>
</reference>
<evidence type="ECO:0000259" key="4">
    <source>
        <dbReference type="Pfam" id="PF00535"/>
    </source>
</evidence>
<proteinExistence type="inferred from homology"/>
<evidence type="ECO:0000313" key="5">
    <source>
        <dbReference type="EMBL" id="KKQ25857.1"/>
    </source>
</evidence>
<dbReference type="SUPFAM" id="SSF53448">
    <property type="entry name" value="Nucleotide-diphospho-sugar transferases"/>
    <property type="match status" value="1"/>
</dbReference>
<dbReference type="EMBL" id="LBSV01000005">
    <property type="protein sequence ID" value="KKQ25857.1"/>
    <property type="molecule type" value="Genomic_DNA"/>
</dbReference>
<comment type="caution">
    <text evidence="5">The sequence shown here is derived from an EMBL/GenBank/DDBJ whole genome shotgun (WGS) entry which is preliminary data.</text>
</comment>
<name>A0A0G0G728_9BACT</name>
<dbReference type="Proteomes" id="UP000034917">
    <property type="component" value="Unassembled WGS sequence"/>
</dbReference>
<evidence type="ECO:0000256" key="2">
    <source>
        <dbReference type="ARBA" id="ARBA00022676"/>
    </source>
</evidence>
<dbReference type="PANTHER" id="PTHR43179">
    <property type="entry name" value="RHAMNOSYLTRANSFERASE WBBL"/>
    <property type="match status" value="1"/>
</dbReference>
<dbReference type="Gene3D" id="3.90.550.10">
    <property type="entry name" value="Spore Coat Polysaccharide Biosynthesis Protein SpsA, Chain A"/>
    <property type="match status" value="1"/>
</dbReference>
<protein>
    <submittedName>
        <fullName evidence="5">Glycosyl transferase, family 2</fullName>
    </submittedName>
</protein>
<sequence length="297" mass="34512">MKYPISIVIPVYKNYEMFYKYLQINKEYFDGCEVIITNDYPPENITKQVKEIYPKAIVINNISNLGFAGNVNKGVLKAKRDHVFLMNSDVVLKDNSFLNSLEYFKKNKNLFAVGFAQIEKDGKIVGSNRGYFQNGLINHSHSPAGALAKAGLVSNFWAEGGASIFRRKLFAELGMLDNLYNPFYWEDIDLSYRAWKTGYKIIFSPKIKVEHHHESTIGKYFDNSRILKIAFRNQLIFQWKNLTDKDLLLKHLVNLPKYIFTPGFFDALLRLPTILKERKKVVKLFKKADKEILELFK</sequence>
<feature type="domain" description="Glycosyltransferase 2-like" evidence="4">
    <location>
        <begin position="6"/>
        <end position="173"/>
    </location>
</feature>
<dbReference type="PANTHER" id="PTHR43179:SF12">
    <property type="entry name" value="GALACTOFURANOSYLTRANSFERASE GLFT2"/>
    <property type="match status" value="1"/>
</dbReference>
<evidence type="ECO:0000313" key="6">
    <source>
        <dbReference type="Proteomes" id="UP000034917"/>
    </source>
</evidence>
<gene>
    <name evidence="5" type="ORF">US40_C0005G0027</name>
</gene>
<dbReference type="Pfam" id="PF00535">
    <property type="entry name" value="Glycos_transf_2"/>
    <property type="match status" value="1"/>
</dbReference>